<evidence type="ECO:0000313" key="1">
    <source>
        <dbReference type="EMBL" id="KAK0718284.1"/>
    </source>
</evidence>
<dbReference type="GeneID" id="85323254"/>
<protein>
    <submittedName>
        <fullName evidence="1">Uncharacterized protein</fullName>
    </submittedName>
</protein>
<name>A0AA40AM11_9PEZI</name>
<keyword evidence="2" id="KW-1185">Reference proteome</keyword>
<dbReference type="RefSeq" id="XP_060297077.1">
    <property type="nucleotide sequence ID" value="XM_060439984.1"/>
</dbReference>
<gene>
    <name evidence="1" type="ORF">B0T26DRAFT_676468</name>
</gene>
<reference evidence="1" key="1">
    <citation type="submission" date="2023-06" db="EMBL/GenBank/DDBJ databases">
        <title>Genome-scale phylogeny and comparative genomics of the fungal order Sordariales.</title>
        <authorList>
            <consortium name="Lawrence Berkeley National Laboratory"/>
            <person name="Hensen N."/>
            <person name="Bonometti L."/>
            <person name="Westerberg I."/>
            <person name="Brannstrom I.O."/>
            <person name="Guillou S."/>
            <person name="Cros-Aarteil S."/>
            <person name="Calhoun S."/>
            <person name="Haridas S."/>
            <person name="Kuo A."/>
            <person name="Mondo S."/>
            <person name="Pangilinan J."/>
            <person name="Riley R."/>
            <person name="LaButti K."/>
            <person name="Andreopoulos B."/>
            <person name="Lipzen A."/>
            <person name="Chen C."/>
            <person name="Yanf M."/>
            <person name="Daum C."/>
            <person name="Ng V."/>
            <person name="Clum A."/>
            <person name="Steindorff A."/>
            <person name="Ohm R."/>
            <person name="Martin F."/>
            <person name="Silar P."/>
            <person name="Natvig D."/>
            <person name="Lalanne C."/>
            <person name="Gautier V."/>
            <person name="Ament-velasquez S.L."/>
            <person name="Kruys A."/>
            <person name="Hutchinson M.I."/>
            <person name="Powell A.J."/>
            <person name="Barry K."/>
            <person name="Miller A.N."/>
            <person name="Grigoriev I.V."/>
            <person name="Debuchy R."/>
            <person name="Gladieux P."/>
            <person name="Thoren M.H."/>
            <person name="Johannesson H."/>
        </authorList>
    </citation>
    <scope>NUCLEOTIDE SEQUENCE</scope>
    <source>
        <strain evidence="1">SMH2392-1A</strain>
    </source>
</reference>
<proteinExistence type="predicted"/>
<comment type="caution">
    <text evidence="1">The sequence shown here is derived from an EMBL/GenBank/DDBJ whole genome shotgun (WGS) entry which is preliminary data.</text>
</comment>
<dbReference type="Proteomes" id="UP001172101">
    <property type="component" value="Unassembled WGS sequence"/>
</dbReference>
<dbReference type="EMBL" id="JAUIRO010000004">
    <property type="protein sequence ID" value="KAK0718284.1"/>
    <property type="molecule type" value="Genomic_DNA"/>
</dbReference>
<accession>A0AA40AM11</accession>
<dbReference type="AlphaFoldDB" id="A0AA40AM11"/>
<organism evidence="1 2">
    <name type="scientific">Lasiosphaeria miniovina</name>
    <dbReference type="NCBI Taxonomy" id="1954250"/>
    <lineage>
        <taxon>Eukaryota</taxon>
        <taxon>Fungi</taxon>
        <taxon>Dikarya</taxon>
        <taxon>Ascomycota</taxon>
        <taxon>Pezizomycotina</taxon>
        <taxon>Sordariomycetes</taxon>
        <taxon>Sordariomycetidae</taxon>
        <taxon>Sordariales</taxon>
        <taxon>Lasiosphaeriaceae</taxon>
        <taxon>Lasiosphaeria</taxon>
    </lineage>
</organism>
<sequence>MGERITTWYAPLRRYLEVGNTRGIGRGWAGLAGLTKRRQTTGVAPDWGANGGASGLFIQSLPAGLPAPRSAFVSSSSRLAAALYLWCLSTFLSHEMPVINQVWLSHVSPELRYPEEAEMISEYFSGNMANGDIRE</sequence>
<evidence type="ECO:0000313" key="2">
    <source>
        <dbReference type="Proteomes" id="UP001172101"/>
    </source>
</evidence>